<dbReference type="OrthoDB" id="4115at2759"/>
<dbReference type="EMBL" id="BKCP01005017">
    <property type="protein sequence ID" value="GER35777.1"/>
    <property type="molecule type" value="Genomic_DNA"/>
</dbReference>
<proteinExistence type="predicted"/>
<organism evidence="2 3">
    <name type="scientific">Striga asiatica</name>
    <name type="common">Asiatic witchweed</name>
    <name type="synonym">Buchnera asiatica</name>
    <dbReference type="NCBI Taxonomy" id="4170"/>
    <lineage>
        <taxon>Eukaryota</taxon>
        <taxon>Viridiplantae</taxon>
        <taxon>Streptophyta</taxon>
        <taxon>Embryophyta</taxon>
        <taxon>Tracheophyta</taxon>
        <taxon>Spermatophyta</taxon>
        <taxon>Magnoliopsida</taxon>
        <taxon>eudicotyledons</taxon>
        <taxon>Gunneridae</taxon>
        <taxon>Pentapetalae</taxon>
        <taxon>asterids</taxon>
        <taxon>lamiids</taxon>
        <taxon>Lamiales</taxon>
        <taxon>Orobanchaceae</taxon>
        <taxon>Buchnereae</taxon>
        <taxon>Striga</taxon>
    </lineage>
</organism>
<name>A0A5A7PUG9_STRAF</name>
<feature type="region of interest" description="Disordered" evidence="1">
    <location>
        <begin position="188"/>
        <end position="207"/>
    </location>
</feature>
<evidence type="ECO:0000313" key="3">
    <source>
        <dbReference type="Proteomes" id="UP000325081"/>
    </source>
</evidence>
<dbReference type="PANTHER" id="PTHR33598">
    <property type="entry name" value="OS02G0833400 PROTEIN"/>
    <property type="match status" value="1"/>
</dbReference>
<accession>A0A5A7PUG9</accession>
<evidence type="ECO:0000256" key="1">
    <source>
        <dbReference type="SAM" id="MobiDB-lite"/>
    </source>
</evidence>
<dbReference type="Pfam" id="PF05542">
    <property type="entry name" value="DUF760"/>
    <property type="match status" value="2"/>
</dbReference>
<evidence type="ECO:0000313" key="2">
    <source>
        <dbReference type="EMBL" id="GER35777.1"/>
    </source>
</evidence>
<dbReference type="Proteomes" id="UP000325081">
    <property type="component" value="Unassembled WGS sequence"/>
</dbReference>
<protein>
    <submittedName>
        <fullName evidence="2">Seed maturation-like protein</fullName>
    </submittedName>
</protein>
<comment type="caution">
    <text evidence="2">The sequence shown here is derived from an EMBL/GenBank/DDBJ whole genome shotgun (WGS) entry which is preliminary data.</text>
</comment>
<feature type="compositionally biased region" description="Basic and acidic residues" evidence="1">
    <location>
        <begin position="188"/>
        <end position="202"/>
    </location>
</feature>
<dbReference type="AlphaFoldDB" id="A0A5A7PUG9"/>
<keyword evidence="3" id="KW-1185">Reference proteome</keyword>
<sequence length="374" mass="40980">MAVSAAARAVLISTAADFSLRTTSRPSLSPPIHHLLIRPLLAAAAAAAPKKRAAAISCLISGVDGGGVSDEFVSTRKSGFSREFSVIANMLKRIEPLDNSIISKGISDSAKDSMKQTISTMLGLLPSDQFSVTVRVSKQPLDHLLVSSIVTGYTLWNAEYRISLMRNFDMSPDSSESSDFVDNDGASEVRWEAGDGGGDDRGLSGGVQGSADELERVNLQNVRDLSPEALKYIQKLESELLATKQELHAQKQENLQMERIKKSSNNLLEYLRSLEPDMVMELSKPSSPEVEDIIHQLARNILMRFFKEEIVSDNEDLASSSIQDCKDADNEFGDAIVGTSRDYLAKLLFWCMLLGHHLRGLENRLHLSCVVGLL</sequence>
<gene>
    <name evidence="2" type="ORF">STAS_12081</name>
</gene>
<dbReference type="PANTHER" id="PTHR33598:SF10">
    <property type="entry name" value="SEED MATURATION-LIKE PROTEIN"/>
    <property type="match status" value="1"/>
</dbReference>
<reference evidence="3" key="1">
    <citation type="journal article" date="2019" name="Curr. Biol.">
        <title>Genome Sequence of Striga asiatica Provides Insight into the Evolution of Plant Parasitism.</title>
        <authorList>
            <person name="Yoshida S."/>
            <person name="Kim S."/>
            <person name="Wafula E.K."/>
            <person name="Tanskanen J."/>
            <person name="Kim Y.M."/>
            <person name="Honaas L."/>
            <person name="Yang Z."/>
            <person name="Spallek T."/>
            <person name="Conn C.E."/>
            <person name="Ichihashi Y."/>
            <person name="Cheong K."/>
            <person name="Cui S."/>
            <person name="Der J.P."/>
            <person name="Gundlach H."/>
            <person name="Jiao Y."/>
            <person name="Hori C."/>
            <person name="Ishida J.K."/>
            <person name="Kasahara H."/>
            <person name="Kiba T."/>
            <person name="Kim M.S."/>
            <person name="Koo N."/>
            <person name="Laohavisit A."/>
            <person name="Lee Y.H."/>
            <person name="Lumba S."/>
            <person name="McCourt P."/>
            <person name="Mortimer J.C."/>
            <person name="Mutuku J.M."/>
            <person name="Nomura T."/>
            <person name="Sasaki-Sekimoto Y."/>
            <person name="Seto Y."/>
            <person name="Wang Y."/>
            <person name="Wakatake T."/>
            <person name="Sakakibara H."/>
            <person name="Demura T."/>
            <person name="Yamaguchi S."/>
            <person name="Yoneyama K."/>
            <person name="Manabe R.I."/>
            <person name="Nelson D.C."/>
            <person name="Schulman A.H."/>
            <person name="Timko M.P."/>
            <person name="dePamphilis C.W."/>
            <person name="Choi D."/>
            <person name="Shirasu K."/>
        </authorList>
    </citation>
    <scope>NUCLEOTIDE SEQUENCE [LARGE SCALE GENOMIC DNA]</scope>
    <source>
        <strain evidence="3">cv. UVA1</strain>
    </source>
</reference>
<dbReference type="InterPro" id="IPR008479">
    <property type="entry name" value="DUF760"/>
</dbReference>